<proteinExistence type="inferred from homology"/>
<dbReference type="Pfam" id="PF00108">
    <property type="entry name" value="Thiolase_N"/>
    <property type="match status" value="1"/>
</dbReference>
<dbReference type="GO" id="GO:0005737">
    <property type="term" value="C:cytoplasm"/>
    <property type="evidence" value="ECO:0007669"/>
    <property type="project" value="UniProtKB-ARBA"/>
</dbReference>
<feature type="active site" description="Proton acceptor" evidence="6">
    <location>
        <position position="379"/>
    </location>
</feature>
<reference evidence="11" key="1">
    <citation type="journal article" date="2023" name="Arch. Microbiol.">
        <title>Desulfoferula mesophilus gen. nov. sp. nov., a mesophilic sulfate-reducing bacterium isolated from a brackish lake sediment.</title>
        <authorList>
            <person name="Watanabe T."/>
            <person name="Yabe T."/>
            <person name="Tsuji J.M."/>
            <person name="Fukui M."/>
        </authorList>
    </citation>
    <scope>NUCLEOTIDE SEQUENCE [LARGE SCALE GENOMIC DNA]</scope>
    <source>
        <strain evidence="11">12FAK</strain>
    </source>
</reference>
<feature type="active site" description="Proton acceptor" evidence="6">
    <location>
        <position position="348"/>
    </location>
</feature>
<dbReference type="AlphaFoldDB" id="A0AAU9EX23"/>
<dbReference type="InterPro" id="IPR050215">
    <property type="entry name" value="Thiolase-like_sf_Thiolase"/>
</dbReference>
<evidence type="ECO:0000256" key="6">
    <source>
        <dbReference type="PIRSR" id="PIRSR000429-1"/>
    </source>
</evidence>
<keyword evidence="11" id="KW-1185">Reference proteome</keyword>
<dbReference type="GO" id="GO:0003988">
    <property type="term" value="F:acetyl-CoA C-acyltransferase activity"/>
    <property type="evidence" value="ECO:0007669"/>
    <property type="project" value="UniProtKB-EC"/>
</dbReference>
<dbReference type="InterPro" id="IPR002155">
    <property type="entry name" value="Thiolase"/>
</dbReference>
<evidence type="ECO:0000256" key="1">
    <source>
        <dbReference type="ARBA" id="ARBA00005189"/>
    </source>
</evidence>
<dbReference type="InterPro" id="IPR020615">
    <property type="entry name" value="Thiolase_acyl_enz_int_AS"/>
</dbReference>
<dbReference type="FunFam" id="3.40.47.10:FF:000010">
    <property type="entry name" value="Acetyl-CoA acetyltransferase (Thiolase)"/>
    <property type="match status" value="1"/>
</dbReference>
<feature type="domain" description="Thiolase C-terminal" evidence="9">
    <location>
        <begin position="270"/>
        <end position="392"/>
    </location>
</feature>
<dbReference type="PROSITE" id="PS00737">
    <property type="entry name" value="THIOLASE_2"/>
    <property type="match status" value="1"/>
</dbReference>
<evidence type="ECO:0000259" key="8">
    <source>
        <dbReference type="Pfam" id="PF00108"/>
    </source>
</evidence>
<evidence type="ECO:0000259" key="9">
    <source>
        <dbReference type="Pfam" id="PF02803"/>
    </source>
</evidence>
<dbReference type="EMBL" id="AP028679">
    <property type="protein sequence ID" value="BEQ14991.1"/>
    <property type="molecule type" value="Genomic_DNA"/>
</dbReference>
<dbReference type="PANTHER" id="PTHR43853:SF21">
    <property type="entry name" value="STEROID 3-KETOACYL-COA THIOLASE"/>
    <property type="match status" value="1"/>
</dbReference>
<evidence type="ECO:0000256" key="2">
    <source>
        <dbReference type="ARBA" id="ARBA00010982"/>
    </source>
</evidence>
<dbReference type="InterPro" id="IPR016039">
    <property type="entry name" value="Thiolase-like"/>
</dbReference>
<dbReference type="CDD" id="cd00751">
    <property type="entry name" value="thiolase"/>
    <property type="match status" value="1"/>
</dbReference>
<dbReference type="RefSeq" id="WP_338598770.1">
    <property type="nucleotide sequence ID" value="NZ_AP028679.1"/>
</dbReference>
<evidence type="ECO:0000256" key="7">
    <source>
        <dbReference type="RuleBase" id="RU003557"/>
    </source>
</evidence>
<evidence type="ECO:0000256" key="3">
    <source>
        <dbReference type="ARBA" id="ARBA00022679"/>
    </source>
</evidence>
<dbReference type="InterPro" id="IPR020617">
    <property type="entry name" value="Thiolase_C"/>
</dbReference>
<dbReference type="SUPFAM" id="SSF53901">
    <property type="entry name" value="Thiolase-like"/>
    <property type="match status" value="2"/>
</dbReference>
<dbReference type="GO" id="GO:0006635">
    <property type="term" value="P:fatty acid beta-oxidation"/>
    <property type="evidence" value="ECO:0007669"/>
    <property type="project" value="TreeGrafter"/>
</dbReference>
<dbReference type="PROSITE" id="PS00099">
    <property type="entry name" value="THIOLASE_3"/>
    <property type="match status" value="1"/>
</dbReference>
<dbReference type="KEGG" id="dmp:FAK_20570"/>
<dbReference type="PIRSF" id="PIRSF000429">
    <property type="entry name" value="Ac-CoA_Ac_transf"/>
    <property type="match status" value="1"/>
</dbReference>
<evidence type="ECO:0000256" key="5">
    <source>
        <dbReference type="ARBA" id="ARBA00024073"/>
    </source>
</evidence>
<dbReference type="EC" id="2.3.1.16" evidence="5"/>
<keyword evidence="4 7" id="KW-0012">Acyltransferase</keyword>
<protein>
    <recommendedName>
        <fullName evidence="5">acetyl-CoA C-acyltransferase</fullName>
        <ecNumber evidence="5">2.3.1.16</ecNumber>
    </recommendedName>
</protein>
<dbReference type="InterPro" id="IPR020610">
    <property type="entry name" value="Thiolase_AS"/>
</dbReference>
<evidence type="ECO:0000256" key="4">
    <source>
        <dbReference type="ARBA" id="ARBA00023315"/>
    </source>
</evidence>
<keyword evidence="3 7" id="KW-0808">Transferase</keyword>
<evidence type="ECO:0000313" key="10">
    <source>
        <dbReference type="EMBL" id="BEQ14991.1"/>
    </source>
</evidence>
<comment type="similarity">
    <text evidence="2 7">Belongs to the thiolase-like superfamily. Thiolase family.</text>
</comment>
<dbReference type="InterPro" id="IPR020613">
    <property type="entry name" value="Thiolase_CS"/>
</dbReference>
<dbReference type="Gene3D" id="3.40.47.10">
    <property type="match status" value="1"/>
</dbReference>
<gene>
    <name evidence="10" type="ORF">FAK_20570</name>
</gene>
<accession>A0AAU9EX23</accession>
<dbReference type="PANTHER" id="PTHR43853">
    <property type="entry name" value="3-KETOACYL-COA THIOLASE, PEROXISOMAL"/>
    <property type="match status" value="1"/>
</dbReference>
<dbReference type="PROSITE" id="PS00098">
    <property type="entry name" value="THIOLASE_1"/>
    <property type="match status" value="1"/>
</dbReference>
<dbReference type="InterPro" id="IPR020616">
    <property type="entry name" value="Thiolase_N"/>
</dbReference>
<feature type="domain" description="Thiolase N-terminal" evidence="8">
    <location>
        <begin position="5"/>
        <end position="261"/>
    </location>
</feature>
<sequence>MKEAVIVAACRTAVGRAPRGTLRQTRPEYMASTVISELVKRTPGLDPVEIDDVVMGCTFPEAEQGLNIGRVAAQKAGLPDEVPGMTVNRFCSSGLNAISIACERIMCGQAEVMIAGGVESMSLIPMGGNMMMVDLEMGMEKPWAYEGMGMTAENVATDFGISREEQDKLGVRSNELALKAIAEGRFKDEIVPLMVTKQRKNKKGRYELYEEVFEVDEGPRPGTTLEGLAKLRPAFVKTGTVTAGNSSQMSDGAAVVMCMSKEKAAALGLTPMLTYRSYAVAGVDPRYMGVGPVKAIPKALALAGITVKDLGLIELNEAFGSQAAYCLRELDLPLEITNVNGGAIALGHPLGCTGAKLTTQLAYEMGRRDDARWGLVSMCIGFGMGAAGIFEKENY</sequence>
<evidence type="ECO:0000313" key="11">
    <source>
        <dbReference type="Proteomes" id="UP001366166"/>
    </source>
</evidence>
<dbReference type="GO" id="GO:0010124">
    <property type="term" value="P:phenylacetate catabolic process"/>
    <property type="evidence" value="ECO:0007669"/>
    <property type="project" value="TreeGrafter"/>
</dbReference>
<dbReference type="Pfam" id="PF02803">
    <property type="entry name" value="Thiolase_C"/>
    <property type="match status" value="1"/>
</dbReference>
<feature type="active site" description="Acyl-thioester intermediate" evidence="6">
    <location>
        <position position="91"/>
    </location>
</feature>
<dbReference type="Proteomes" id="UP001366166">
    <property type="component" value="Chromosome"/>
</dbReference>
<dbReference type="NCBIfam" id="TIGR01930">
    <property type="entry name" value="AcCoA-C-Actrans"/>
    <property type="match status" value="1"/>
</dbReference>
<organism evidence="10 11">
    <name type="scientific">Desulfoferula mesophila</name>
    <dbReference type="NCBI Taxonomy" id="3058419"/>
    <lineage>
        <taxon>Bacteria</taxon>
        <taxon>Pseudomonadati</taxon>
        <taxon>Thermodesulfobacteriota</taxon>
        <taxon>Desulfarculia</taxon>
        <taxon>Desulfarculales</taxon>
        <taxon>Desulfarculaceae</taxon>
        <taxon>Desulfoferula</taxon>
    </lineage>
</organism>
<name>A0AAU9EX23_9BACT</name>
<comment type="pathway">
    <text evidence="1">Lipid metabolism.</text>
</comment>